<evidence type="ECO:0000313" key="2">
    <source>
        <dbReference type="EMBL" id="MEN3931048.1"/>
    </source>
</evidence>
<dbReference type="CDD" id="cd04196">
    <property type="entry name" value="GT_2_like_d"/>
    <property type="match status" value="1"/>
</dbReference>
<proteinExistence type="predicted"/>
<dbReference type="InterPro" id="IPR050834">
    <property type="entry name" value="Glycosyltransf_2"/>
</dbReference>
<dbReference type="RefSeq" id="WP_346337089.1">
    <property type="nucleotide sequence ID" value="NZ_JBBYXI010000003.1"/>
</dbReference>
<dbReference type="InterPro" id="IPR001173">
    <property type="entry name" value="Glyco_trans_2-like"/>
</dbReference>
<protein>
    <submittedName>
        <fullName evidence="2">Glycosyltransferase family 2 protein</fullName>
    </submittedName>
</protein>
<reference evidence="2 3" key="1">
    <citation type="submission" date="2024-04" db="EMBL/GenBank/DDBJ databases">
        <title>A novel species isolated from cricket.</title>
        <authorList>
            <person name="Wang H.-C."/>
        </authorList>
    </citation>
    <scope>NUCLEOTIDE SEQUENCE [LARGE SCALE GENOMIC DNA]</scope>
    <source>
        <strain evidence="2 3">WL0021</strain>
    </source>
</reference>
<evidence type="ECO:0000313" key="3">
    <source>
        <dbReference type="Proteomes" id="UP001418637"/>
    </source>
</evidence>
<keyword evidence="3" id="KW-1185">Reference proteome</keyword>
<dbReference type="InterPro" id="IPR029044">
    <property type="entry name" value="Nucleotide-diphossugar_trans"/>
</dbReference>
<organism evidence="2 3">
    <name type="scientific">Hohaiivirga grylli</name>
    <dbReference type="NCBI Taxonomy" id="3133970"/>
    <lineage>
        <taxon>Bacteria</taxon>
        <taxon>Pseudomonadati</taxon>
        <taxon>Pseudomonadota</taxon>
        <taxon>Alphaproteobacteria</taxon>
        <taxon>Hyphomicrobiales</taxon>
        <taxon>Methylobacteriaceae</taxon>
        <taxon>Hohaiivirga</taxon>
    </lineage>
</organism>
<name>A0ABV0BJ74_9HYPH</name>
<comment type="caution">
    <text evidence="2">The sequence shown here is derived from an EMBL/GenBank/DDBJ whole genome shotgun (WGS) entry which is preliminary data.</text>
</comment>
<dbReference type="EMBL" id="JBBYXI010000003">
    <property type="protein sequence ID" value="MEN3931048.1"/>
    <property type="molecule type" value="Genomic_DNA"/>
</dbReference>
<evidence type="ECO:0000259" key="1">
    <source>
        <dbReference type="Pfam" id="PF00535"/>
    </source>
</evidence>
<dbReference type="PANTHER" id="PTHR43685">
    <property type="entry name" value="GLYCOSYLTRANSFERASE"/>
    <property type="match status" value="1"/>
</dbReference>
<dbReference type="SUPFAM" id="SSF53448">
    <property type="entry name" value="Nucleotide-diphospho-sugar transferases"/>
    <property type="match status" value="1"/>
</dbReference>
<dbReference type="Pfam" id="PF00535">
    <property type="entry name" value="Glycos_transf_2"/>
    <property type="match status" value="1"/>
</dbReference>
<feature type="domain" description="Glycosyltransferase 2-like" evidence="1">
    <location>
        <begin position="10"/>
        <end position="114"/>
    </location>
</feature>
<accession>A0ABV0BJ74</accession>
<gene>
    <name evidence="2" type="ORF">WJT86_08260</name>
</gene>
<dbReference type="PANTHER" id="PTHR43685:SF2">
    <property type="entry name" value="GLYCOSYLTRANSFERASE 2-LIKE DOMAIN-CONTAINING PROTEIN"/>
    <property type="match status" value="1"/>
</dbReference>
<dbReference type="Gene3D" id="3.90.550.10">
    <property type="entry name" value="Spore Coat Polysaccharide Biosynthesis Protein SpsA, Chain A"/>
    <property type="match status" value="1"/>
</dbReference>
<sequence length="313" mass="35044">MPSKGAEKICVCLCTYNGEHYLDAQLQSLVQQTDQNFSVLVSDDASTDGTLKVLEAYHSQQKLPLSVRQGPRSGVTANFLSFFSEKNEQATFFAFCDQDDIWKADKLERARRWLSSVPENVPALYGSRVRLIDAEGHPFGTTVQPSKPLVFANALIQNFTSGNTMVFNRAAYELVQKSLQTQPAGLIPIHDWWVYLIVSGAGGEVYCDDYESLDYRQHASNLIGAKTGFFALRGQLDRLLGGQTQAWLGRNLQALENSIDLLSEDNRALFLSFKQARSSSFFSRLRYSLQMKVYRQGRVGQVGMLIAFILGKL</sequence>
<dbReference type="Proteomes" id="UP001418637">
    <property type="component" value="Unassembled WGS sequence"/>
</dbReference>